<dbReference type="Gene3D" id="3.90.960.10">
    <property type="entry name" value="YbaK/aminoacyl-tRNA synthetase-associated domain"/>
    <property type="match status" value="1"/>
</dbReference>
<dbReference type="InterPro" id="IPR002316">
    <property type="entry name" value="Pro-tRNA-ligase_IIa"/>
</dbReference>
<dbReference type="InterPro" id="IPR036621">
    <property type="entry name" value="Anticodon-bd_dom_sf"/>
</dbReference>
<dbReference type="PANTHER" id="PTHR42753">
    <property type="entry name" value="MITOCHONDRIAL RIBOSOME PROTEIN L39/PROLYL-TRNA LIGASE FAMILY MEMBER"/>
    <property type="match status" value="1"/>
</dbReference>
<dbReference type="SUPFAM" id="SSF52954">
    <property type="entry name" value="Class II aaRS ABD-related"/>
    <property type="match status" value="1"/>
</dbReference>
<evidence type="ECO:0000256" key="7">
    <source>
        <dbReference type="ARBA" id="ARBA00022917"/>
    </source>
</evidence>
<comment type="caution">
    <text evidence="12">The sequence shown here is derived from an EMBL/GenBank/DDBJ whole genome shotgun (WGS) entry which is preliminary data.</text>
</comment>
<dbReference type="CDD" id="cd04334">
    <property type="entry name" value="ProRS-INS"/>
    <property type="match status" value="1"/>
</dbReference>
<dbReference type="InterPro" id="IPR050062">
    <property type="entry name" value="Pro-tRNA_synthetase"/>
</dbReference>
<keyword evidence="8 10" id="KW-0030">Aminoacyl-tRNA synthetase</keyword>
<dbReference type="InterPro" id="IPR006195">
    <property type="entry name" value="aa-tRNA-synth_II"/>
</dbReference>
<evidence type="ECO:0000259" key="11">
    <source>
        <dbReference type="PROSITE" id="PS50862"/>
    </source>
</evidence>
<dbReference type="Pfam" id="PF04073">
    <property type="entry name" value="tRNA_edit"/>
    <property type="match status" value="1"/>
</dbReference>
<dbReference type="GO" id="GO:0004827">
    <property type="term" value="F:proline-tRNA ligase activity"/>
    <property type="evidence" value="ECO:0007669"/>
    <property type="project" value="UniProtKB-UniRule"/>
</dbReference>
<dbReference type="GO" id="GO:0140096">
    <property type="term" value="F:catalytic activity, acting on a protein"/>
    <property type="evidence" value="ECO:0007669"/>
    <property type="project" value="UniProtKB-ARBA"/>
</dbReference>
<evidence type="ECO:0000256" key="2">
    <source>
        <dbReference type="ARBA" id="ARBA00011738"/>
    </source>
</evidence>
<dbReference type="HAMAP" id="MF_01569">
    <property type="entry name" value="Pro_tRNA_synth_type1"/>
    <property type="match status" value="1"/>
</dbReference>
<reference evidence="12" key="2">
    <citation type="submission" date="2020-09" db="EMBL/GenBank/DDBJ databases">
        <authorList>
            <person name="Sun Q."/>
            <person name="Zhou Y."/>
        </authorList>
    </citation>
    <scope>NUCLEOTIDE SEQUENCE</scope>
    <source>
        <strain evidence="12">CGMCC 1.15760</strain>
    </source>
</reference>
<dbReference type="InterPro" id="IPR002314">
    <property type="entry name" value="aa-tRNA-synt_IIb"/>
</dbReference>
<comment type="subcellular location">
    <subcellularLocation>
        <location evidence="1 10">Cytoplasm</location>
    </subcellularLocation>
</comment>
<dbReference type="GO" id="GO:0016740">
    <property type="term" value="F:transferase activity"/>
    <property type="evidence" value="ECO:0007669"/>
    <property type="project" value="UniProtKB-ARBA"/>
</dbReference>
<dbReference type="Pfam" id="PF03129">
    <property type="entry name" value="HGTP_anticodon"/>
    <property type="match status" value="1"/>
</dbReference>
<evidence type="ECO:0000256" key="6">
    <source>
        <dbReference type="ARBA" id="ARBA00022840"/>
    </source>
</evidence>
<keyword evidence="13" id="KW-1185">Reference proteome</keyword>
<dbReference type="PRINTS" id="PR01046">
    <property type="entry name" value="TRNASYNTHPRO"/>
</dbReference>
<dbReference type="InterPro" id="IPR004154">
    <property type="entry name" value="Anticodon-bd"/>
</dbReference>
<dbReference type="Gene3D" id="3.40.50.800">
    <property type="entry name" value="Anticodon-binding domain"/>
    <property type="match status" value="1"/>
</dbReference>
<dbReference type="PANTHER" id="PTHR42753:SF2">
    <property type="entry name" value="PROLINE--TRNA LIGASE"/>
    <property type="match status" value="1"/>
</dbReference>
<accession>A0A917LGX1</accession>
<keyword evidence="7 10" id="KW-0648">Protein biosynthesis</keyword>
<dbReference type="InterPro" id="IPR044140">
    <property type="entry name" value="ProRS_anticodon_short"/>
</dbReference>
<dbReference type="CDD" id="cd00861">
    <property type="entry name" value="ProRS_anticodon_short"/>
    <property type="match status" value="1"/>
</dbReference>
<comment type="subunit">
    <text evidence="2 10">Homodimer.</text>
</comment>
<evidence type="ECO:0000256" key="3">
    <source>
        <dbReference type="ARBA" id="ARBA00022490"/>
    </source>
</evidence>
<dbReference type="EC" id="6.1.1.15" evidence="10"/>
<dbReference type="InterPro" id="IPR007214">
    <property type="entry name" value="YbaK/aa-tRNA-synth-assoc-dom"/>
</dbReference>
<evidence type="ECO:0000313" key="13">
    <source>
        <dbReference type="Proteomes" id="UP000616608"/>
    </source>
</evidence>
<keyword evidence="5 10" id="KW-0547">Nucleotide-binding</keyword>
<dbReference type="RefSeq" id="WP_188614480.1">
    <property type="nucleotide sequence ID" value="NZ_BMJT01000004.1"/>
</dbReference>
<dbReference type="SUPFAM" id="SSF55826">
    <property type="entry name" value="YbaK/ProRS associated domain"/>
    <property type="match status" value="1"/>
</dbReference>
<dbReference type="InterPro" id="IPR036754">
    <property type="entry name" value="YbaK/aa-tRNA-synt-asso_dom_sf"/>
</dbReference>
<reference evidence="12" key="1">
    <citation type="journal article" date="2014" name="Int. J. Syst. Evol. Microbiol.">
        <title>Complete genome sequence of Corynebacterium casei LMG S-19264T (=DSM 44701T), isolated from a smear-ripened cheese.</title>
        <authorList>
            <consortium name="US DOE Joint Genome Institute (JGI-PGF)"/>
            <person name="Walter F."/>
            <person name="Albersmeier A."/>
            <person name="Kalinowski J."/>
            <person name="Ruckert C."/>
        </authorList>
    </citation>
    <scope>NUCLEOTIDE SEQUENCE</scope>
    <source>
        <strain evidence="12">CGMCC 1.15760</strain>
    </source>
</reference>
<dbReference type="SUPFAM" id="SSF55681">
    <property type="entry name" value="Class II aaRS and biotin synthetases"/>
    <property type="match status" value="1"/>
</dbReference>
<keyword evidence="4 10" id="KW-0436">Ligase</keyword>
<dbReference type="PROSITE" id="PS50862">
    <property type="entry name" value="AA_TRNA_LIGASE_II"/>
    <property type="match status" value="1"/>
</dbReference>
<comment type="similarity">
    <text evidence="10">Belongs to the class-II aminoacyl-tRNA synthetase family. ProS type 1 subfamily.</text>
</comment>
<gene>
    <name evidence="12" type="primary">proS1</name>
    <name evidence="10" type="synonym">proS</name>
    <name evidence="12" type="ORF">GCM10007425_15680</name>
</gene>
<comment type="function">
    <text evidence="10">Catalyzes the attachment of proline to tRNA(Pro) in a two-step reaction: proline is first activated by ATP to form Pro-AMP and then transferred to the acceptor end of tRNA(Pro). As ProRS can inadvertently accommodate and process non-cognate amino acids such as alanine and cysteine, to avoid such errors it has two additional distinct editing activities against alanine. One activity is designated as 'pretransfer' editing and involves the tRNA(Pro)-independent hydrolysis of activated Ala-AMP. The other activity is designated 'posttransfer' editing and involves deacylation of mischarged Ala-tRNA(Pro). The misacylated Cys-tRNA(Pro) is not edited by ProRS.</text>
</comment>
<dbReference type="InterPro" id="IPR023717">
    <property type="entry name" value="Pro-tRNA-Synthase_IIa_type1"/>
</dbReference>
<dbReference type="NCBIfam" id="TIGR00409">
    <property type="entry name" value="proS_fam_II"/>
    <property type="match status" value="1"/>
</dbReference>
<comment type="catalytic activity">
    <reaction evidence="9 10">
        <text>tRNA(Pro) + L-proline + ATP = L-prolyl-tRNA(Pro) + AMP + diphosphate</text>
        <dbReference type="Rhea" id="RHEA:14305"/>
        <dbReference type="Rhea" id="RHEA-COMP:9700"/>
        <dbReference type="Rhea" id="RHEA-COMP:9702"/>
        <dbReference type="ChEBI" id="CHEBI:30616"/>
        <dbReference type="ChEBI" id="CHEBI:33019"/>
        <dbReference type="ChEBI" id="CHEBI:60039"/>
        <dbReference type="ChEBI" id="CHEBI:78442"/>
        <dbReference type="ChEBI" id="CHEBI:78532"/>
        <dbReference type="ChEBI" id="CHEBI:456215"/>
        <dbReference type="EC" id="6.1.1.15"/>
    </reaction>
</comment>
<protein>
    <recommendedName>
        <fullName evidence="10">Proline--tRNA ligase</fullName>
        <ecNumber evidence="10">6.1.1.15</ecNumber>
    </recommendedName>
    <alternativeName>
        <fullName evidence="10">Prolyl-tRNA synthetase</fullName>
        <shortName evidence="10">ProRS</shortName>
    </alternativeName>
</protein>
<dbReference type="AlphaFoldDB" id="A0A917LGX1"/>
<evidence type="ECO:0000313" key="12">
    <source>
        <dbReference type="EMBL" id="GGG22064.1"/>
    </source>
</evidence>
<dbReference type="InterPro" id="IPR045864">
    <property type="entry name" value="aa-tRNA-synth_II/BPL/LPL"/>
</dbReference>
<dbReference type="Proteomes" id="UP000616608">
    <property type="component" value="Unassembled WGS sequence"/>
</dbReference>
<evidence type="ECO:0000256" key="5">
    <source>
        <dbReference type="ARBA" id="ARBA00022741"/>
    </source>
</evidence>
<keyword evidence="3 10" id="KW-0963">Cytoplasm</keyword>
<dbReference type="Pfam" id="PF00587">
    <property type="entry name" value="tRNA-synt_2b"/>
    <property type="match status" value="1"/>
</dbReference>
<dbReference type="Gene3D" id="3.30.930.10">
    <property type="entry name" value="Bira Bifunctional Protein, Domain 2"/>
    <property type="match status" value="2"/>
</dbReference>
<dbReference type="NCBIfam" id="NF006625">
    <property type="entry name" value="PRK09194.1"/>
    <property type="match status" value="1"/>
</dbReference>
<dbReference type="GO" id="GO:0005524">
    <property type="term" value="F:ATP binding"/>
    <property type="evidence" value="ECO:0007669"/>
    <property type="project" value="UniProtKB-UniRule"/>
</dbReference>
<evidence type="ECO:0000256" key="8">
    <source>
        <dbReference type="ARBA" id="ARBA00023146"/>
    </source>
</evidence>
<evidence type="ECO:0000256" key="10">
    <source>
        <dbReference type="HAMAP-Rule" id="MF_01569"/>
    </source>
</evidence>
<evidence type="ECO:0000256" key="9">
    <source>
        <dbReference type="ARBA" id="ARBA00047671"/>
    </source>
</evidence>
<keyword evidence="6 10" id="KW-0067">ATP-binding</keyword>
<evidence type="ECO:0000256" key="4">
    <source>
        <dbReference type="ARBA" id="ARBA00022598"/>
    </source>
</evidence>
<evidence type="ECO:0000256" key="1">
    <source>
        <dbReference type="ARBA" id="ARBA00004496"/>
    </source>
</evidence>
<dbReference type="EMBL" id="BMJT01000004">
    <property type="protein sequence ID" value="GGG22064.1"/>
    <property type="molecule type" value="Genomic_DNA"/>
</dbReference>
<dbReference type="InterPro" id="IPR004500">
    <property type="entry name" value="Pro-tRNA-synth_IIa_bac-type"/>
</dbReference>
<dbReference type="GO" id="GO:0002161">
    <property type="term" value="F:aminoacyl-tRNA deacylase activity"/>
    <property type="evidence" value="ECO:0007669"/>
    <property type="project" value="InterPro"/>
</dbReference>
<feature type="domain" description="Aminoacyl-transfer RNA synthetases class-II family profile" evidence="11">
    <location>
        <begin position="33"/>
        <end position="465"/>
    </location>
</feature>
<dbReference type="GO" id="GO:0006433">
    <property type="term" value="P:prolyl-tRNA aminoacylation"/>
    <property type="evidence" value="ECO:0007669"/>
    <property type="project" value="UniProtKB-UniRule"/>
</dbReference>
<sequence length="567" mass="64010">MKQSQIFIPTLREIPADAELRSHQHLLRAGFIRQMASGIYSYLPLATRVIRKIEKIIREELEKLNAVETILPIMQPVELWQTSGRQHTNNKEVFTLQDQHERKYMLAAAQEECITSLVRDEINTYKRLPLMMYQIQTKFRDENRPRHGLLRAREFIMKDAYSFHDTKASLDDMYNEMFNAYASIFTRLGLQYHAVIAESDLIGGKDTHEFIVVSPNGENVFAYTPHGTYAATLSLAEVNTVYETSEEPMRELTLVATPQQRTIEAISEWFDMPKKLCIKTLVLLVDGDIVVTLVRGDHDVSLAKVKVLLQAHTVALADEQVVAEVLGCEVGYVGPIKLPLDIRVVADHAVLAMRNAVAGANESGYHYQFVNPERDFAINISGDIRYIQEGEVSPDGATTVKFGRGIEVGHIFKLGTVYSEQLAAIITNEEGQQTALQMGCYGMGISRLVAALAEQYHDDGGFTWPKHLAPFHVHLIPVNIQDEVQLGLAEDMYGLLKSYHFEVLIDDRDERAGVKFTDADLIGLPVRVTIGKKAAEGIVEVKVRTTGETYDWQKEELIDKLTEMFRN</sequence>
<name>A0A917LGX1_9BACI</name>
<dbReference type="FunFam" id="3.40.50.800:FF:000011">
    <property type="entry name" value="Proline--tRNA ligase"/>
    <property type="match status" value="1"/>
</dbReference>
<comment type="domain">
    <text evidence="10">Consists of three domains: the N-terminal catalytic domain, the editing domain and the C-terminal anticodon-binding domain.</text>
</comment>
<proteinExistence type="inferred from homology"/>
<organism evidence="12 13">
    <name type="scientific">Lysinibacillus alkalisoli</name>
    <dbReference type="NCBI Taxonomy" id="1911548"/>
    <lineage>
        <taxon>Bacteria</taxon>
        <taxon>Bacillati</taxon>
        <taxon>Bacillota</taxon>
        <taxon>Bacilli</taxon>
        <taxon>Bacillales</taxon>
        <taxon>Bacillaceae</taxon>
        <taxon>Lysinibacillus</taxon>
    </lineage>
</organism>
<dbReference type="GO" id="GO:0005829">
    <property type="term" value="C:cytosol"/>
    <property type="evidence" value="ECO:0007669"/>
    <property type="project" value="TreeGrafter"/>
</dbReference>